<proteinExistence type="predicted"/>
<accession>A0A4U5PEU0</accession>
<organism evidence="1 2">
    <name type="scientific">Steinernema carpocapsae</name>
    <name type="common">Entomopathogenic nematode</name>
    <dbReference type="NCBI Taxonomy" id="34508"/>
    <lineage>
        <taxon>Eukaryota</taxon>
        <taxon>Metazoa</taxon>
        <taxon>Ecdysozoa</taxon>
        <taxon>Nematoda</taxon>
        <taxon>Chromadorea</taxon>
        <taxon>Rhabditida</taxon>
        <taxon>Tylenchina</taxon>
        <taxon>Panagrolaimomorpha</taxon>
        <taxon>Strongyloidoidea</taxon>
        <taxon>Steinernematidae</taxon>
        <taxon>Steinernema</taxon>
    </lineage>
</organism>
<sequence>MECVGAKELGNSAYNVCYELTKIKPSSNGQGLLHDKKHSEKVFIEHDSNKADLIARSVCMAKRIENTLKAKSQRTILVKHKAKANMTKSKSAKKGNLFDFLKEAGRVVVVFQLLFSPEEEK</sequence>
<dbReference type="Proteomes" id="UP000298663">
    <property type="component" value="Unassembled WGS sequence"/>
</dbReference>
<reference evidence="1 2" key="1">
    <citation type="journal article" date="2015" name="Genome Biol.">
        <title>Comparative genomics of Steinernema reveals deeply conserved gene regulatory networks.</title>
        <authorList>
            <person name="Dillman A.R."/>
            <person name="Macchietto M."/>
            <person name="Porter C.F."/>
            <person name="Rogers A."/>
            <person name="Williams B."/>
            <person name="Antoshechkin I."/>
            <person name="Lee M.M."/>
            <person name="Goodwin Z."/>
            <person name="Lu X."/>
            <person name="Lewis E.E."/>
            <person name="Goodrich-Blair H."/>
            <person name="Stock S.P."/>
            <person name="Adams B.J."/>
            <person name="Sternberg P.W."/>
            <person name="Mortazavi A."/>
        </authorList>
    </citation>
    <scope>NUCLEOTIDE SEQUENCE [LARGE SCALE GENOMIC DNA]</scope>
    <source>
        <strain evidence="1 2">ALL</strain>
    </source>
</reference>
<gene>
    <name evidence="1" type="ORF">L596_009245</name>
</gene>
<name>A0A4U5PEU0_STECR</name>
<dbReference type="AlphaFoldDB" id="A0A4U5PEU0"/>
<reference evidence="1 2" key="2">
    <citation type="journal article" date="2019" name="G3 (Bethesda)">
        <title>Hybrid Assembly of the Genome of the Entomopathogenic Nematode Steinernema carpocapsae Identifies the X-Chromosome.</title>
        <authorList>
            <person name="Serra L."/>
            <person name="Macchietto M."/>
            <person name="Macias-Munoz A."/>
            <person name="McGill C.J."/>
            <person name="Rodriguez I.M."/>
            <person name="Rodriguez B."/>
            <person name="Murad R."/>
            <person name="Mortazavi A."/>
        </authorList>
    </citation>
    <scope>NUCLEOTIDE SEQUENCE [LARGE SCALE GENOMIC DNA]</scope>
    <source>
        <strain evidence="1 2">ALL</strain>
    </source>
</reference>
<evidence type="ECO:0000313" key="1">
    <source>
        <dbReference type="EMBL" id="TKR95022.1"/>
    </source>
</evidence>
<protein>
    <submittedName>
        <fullName evidence="1">Uncharacterized protein</fullName>
    </submittedName>
</protein>
<dbReference type="EMBL" id="AZBU02000002">
    <property type="protein sequence ID" value="TKR95022.1"/>
    <property type="molecule type" value="Genomic_DNA"/>
</dbReference>
<comment type="caution">
    <text evidence="1">The sequence shown here is derived from an EMBL/GenBank/DDBJ whole genome shotgun (WGS) entry which is preliminary data.</text>
</comment>
<evidence type="ECO:0000313" key="2">
    <source>
        <dbReference type="Proteomes" id="UP000298663"/>
    </source>
</evidence>
<keyword evidence="2" id="KW-1185">Reference proteome</keyword>